<dbReference type="PANTHER" id="PTHR37820:SF1">
    <property type="entry name" value="CELL DIVISION PROTEIN FTSQ"/>
    <property type="match status" value="1"/>
</dbReference>
<dbReference type="PROSITE" id="PS51779">
    <property type="entry name" value="POTRA"/>
    <property type="match status" value="1"/>
</dbReference>
<evidence type="ECO:0000313" key="10">
    <source>
        <dbReference type="EMBL" id="KUP07020.1"/>
    </source>
</evidence>
<dbReference type="GO" id="GO:0005886">
    <property type="term" value="C:plasma membrane"/>
    <property type="evidence" value="ECO:0007669"/>
    <property type="project" value="UniProtKB-SubCell"/>
</dbReference>
<feature type="domain" description="POTRA" evidence="9">
    <location>
        <begin position="50"/>
        <end position="118"/>
    </location>
</feature>
<dbReference type="GO" id="GO:0032153">
    <property type="term" value="C:cell division site"/>
    <property type="evidence" value="ECO:0007669"/>
    <property type="project" value="UniProtKB-UniRule"/>
</dbReference>
<keyword evidence="4 8" id="KW-0812">Transmembrane</keyword>
<evidence type="ECO:0000256" key="2">
    <source>
        <dbReference type="ARBA" id="ARBA00022475"/>
    </source>
</evidence>
<evidence type="ECO:0000256" key="3">
    <source>
        <dbReference type="ARBA" id="ARBA00022618"/>
    </source>
</evidence>
<dbReference type="InterPro" id="IPR026580">
    <property type="entry name" value="DivIB"/>
</dbReference>
<dbReference type="GO" id="GO:0043093">
    <property type="term" value="P:FtsZ-dependent cytokinesis"/>
    <property type="evidence" value="ECO:0007669"/>
    <property type="project" value="UniProtKB-UniRule"/>
</dbReference>
<dbReference type="Pfam" id="PF03799">
    <property type="entry name" value="FtsQ_DivIB_C"/>
    <property type="match status" value="1"/>
</dbReference>
<keyword evidence="3 8" id="KW-0132">Cell division</keyword>
<dbReference type="OrthoDB" id="1819027at2"/>
<sequence>MVREKVVSLEDRVPKLKEQRKKKANRRLVMLLSLFFILIVFVVYIQSPLSQVQDLVIEGNELLTAETIVNETEIEIGTTIWSIRKSSVEEKIKEHPVIKDVRIQLLFPNKYLIQVTEYKQSALLVNGTEWFPVLENGYIVNEPTTDWSLQSYPIVRGFIEDKYLESLLTQLTSLDEQIVQRISEIQYTPKETDAYHITLYMNDGFEVSATIRTLAEKLTFYPSIISQLDPNQKGVIDLEVGTYFKAYETPKQEGEETTNEDN</sequence>
<keyword evidence="7 8" id="KW-0131">Cell cycle</keyword>
<comment type="function">
    <text evidence="8">Cell division protein that may be involved in stabilizing or promoting the assembly of the division complex.</text>
</comment>
<dbReference type="AlphaFoldDB" id="A0A147K9D1"/>
<keyword evidence="6 8" id="KW-0472">Membrane</keyword>
<evidence type="ECO:0000256" key="5">
    <source>
        <dbReference type="ARBA" id="ARBA00022989"/>
    </source>
</evidence>
<evidence type="ECO:0000256" key="6">
    <source>
        <dbReference type="ARBA" id="ARBA00023136"/>
    </source>
</evidence>
<reference evidence="10 11" key="1">
    <citation type="journal article" date="2016" name="Front. Microbiol.">
        <title>Microevolution Analysis of Bacillus coahuilensis Unveils Differences in Phosphorus Acquisition Strategies and Their Regulation.</title>
        <authorList>
            <person name="Gomez-Lunar Z."/>
            <person name="Hernandez-Gonzalez I."/>
            <person name="Rodriguez-Torres M.D."/>
            <person name="Souza V."/>
            <person name="Olmedo-Alvarez G."/>
        </authorList>
    </citation>
    <scope>NUCLEOTIDE SEQUENCE [LARGE SCALE GENOMIC DNA]</scope>
    <source>
        <strain evidence="11">p1.1.43</strain>
    </source>
</reference>
<dbReference type="InterPro" id="IPR005548">
    <property type="entry name" value="Cell_div_FtsQ/DivIB_C"/>
</dbReference>
<accession>A0A147K9D1</accession>
<dbReference type="PANTHER" id="PTHR37820">
    <property type="entry name" value="CELL DIVISION PROTEIN DIVIB"/>
    <property type="match status" value="1"/>
</dbReference>
<dbReference type="STRING" id="1150625.Q75_05675"/>
<dbReference type="Gene3D" id="3.40.50.10960">
    <property type="match status" value="1"/>
</dbReference>
<dbReference type="RefSeq" id="WP_059282532.1">
    <property type="nucleotide sequence ID" value="NZ_LDYG01000024.1"/>
</dbReference>
<evidence type="ECO:0000313" key="11">
    <source>
        <dbReference type="Proteomes" id="UP000074108"/>
    </source>
</evidence>
<evidence type="ECO:0000256" key="4">
    <source>
        <dbReference type="ARBA" id="ARBA00022692"/>
    </source>
</evidence>
<organism evidence="10 11">
    <name type="scientific">Bacillus coahuilensis p1.1.43</name>
    <dbReference type="NCBI Taxonomy" id="1150625"/>
    <lineage>
        <taxon>Bacteria</taxon>
        <taxon>Bacillati</taxon>
        <taxon>Bacillota</taxon>
        <taxon>Bacilli</taxon>
        <taxon>Bacillales</taxon>
        <taxon>Bacillaceae</taxon>
        <taxon>Bacillus</taxon>
    </lineage>
</organism>
<evidence type="ECO:0000256" key="8">
    <source>
        <dbReference type="HAMAP-Rule" id="MF_00912"/>
    </source>
</evidence>
<comment type="similarity">
    <text evidence="8">Belongs to the FtsQ/DivIB family. DivIB subfamily.</text>
</comment>
<keyword evidence="2 8" id="KW-1003">Cell membrane</keyword>
<keyword evidence="5 8" id="KW-1133">Transmembrane helix</keyword>
<proteinExistence type="inferred from homology"/>
<comment type="caution">
    <text evidence="10">The sequence shown here is derived from an EMBL/GenBank/DDBJ whole genome shotgun (WGS) entry which is preliminary data.</text>
</comment>
<gene>
    <name evidence="8" type="primary">divIB</name>
    <name evidence="10" type="ORF">Q75_05675</name>
</gene>
<comment type="subcellular location">
    <subcellularLocation>
        <location evidence="8">Cell membrane</location>
        <topology evidence="8">Single-pass type II membrane protein</topology>
    </subcellularLocation>
    <subcellularLocation>
        <location evidence="1">Membrane</location>
    </subcellularLocation>
    <text evidence="8">Localizes to the division septum.</text>
</comment>
<dbReference type="HAMAP" id="MF_00912">
    <property type="entry name" value="DivIB"/>
    <property type="match status" value="1"/>
</dbReference>
<dbReference type="PATRIC" id="fig|1150625.3.peg.1190"/>
<name>A0A147K9D1_9BACI</name>
<dbReference type="InterPro" id="IPR034746">
    <property type="entry name" value="POTRA"/>
</dbReference>
<evidence type="ECO:0000256" key="7">
    <source>
        <dbReference type="ARBA" id="ARBA00023306"/>
    </source>
</evidence>
<dbReference type="Pfam" id="PF08478">
    <property type="entry name" value="POTRA_1"/>
    <property type="match status" value="1"/>
</dbReference>
<dbReference type="InterPro" id="IPR050487">
    <property type="entry name" value="FtsQ_DivIB"/>
</dbReference>
<dbReference type="InterPro" id="IPR013685">
    <property type="entry name" value="POTRA_FtsQ_type"/>
</dbReference>
<feature type="transmembrane region" description="Helical" evidence="8">
    <location>
        <begin position="28"/>
        <end position="45"/>
    </location>
</feature>
<keyword evidence="11" id="KW-1185">Reference proteome</keyword>
<dbReference type="EMBL" id="LDYG01000024">
    <property type="protein sequence ID" value="KUP07020.1"/>
    <property type="molecule type" value="Genomic_DNA"/>
</dbReference>
<evidence type="ECO:0000259" key="9">
    <source>
        <dbReference type="PROSITE" id="PS51779"/>
    </source>
</evidence>
<dbReference type="Proteomes" id="UP000074108">
    <property type="component" value="Unassembled WGS sequence"/>
</dbReference>
<dbReference type="Gene3D" id="3.10.20.310">
    <property type="entry name" value="membrane protein fhac"/>
    <property type="match status" value="1"/>
</dbReference>
<evidence type="ECO:0000256" key="1">
    <source>
        <dbReference type="ARBA" id="ARBA00004370"/>
    </source>
</evidence>
<protein>
    <recommendedName>
        <fullName evidence="8">Cell division protein DivIB</fullName>
    </recommendedName>
</protein>